<sequence length="60" mass="7409">MERARRRERRPEEVMPRRWAREMRQTETRFWKARVNQGKWKCACEKTTLFIRVTAADARA</sequence>
<proteinExistence type="predicted"/>
<dbReference type="EMBL" id="HG002012">
    <property type="protein sequence ID" value="CDF39211.1"/>
    <property type="molecule type" value="Genomic_DNA"/>
</dbReference>
<name>R7QNZ6_CHOCR</name>
<dbReference type="GeneID" id="17326841"/>
<evidence type="ECO:0000313" key="2">
    <source>
        <dbReference type="Proteomes" id="UP000012073"/>
    </source>
</evidence>
<dbReference type="Proteomes" id="UP000012073">
    <property type="component" value="Unassembled WGS sequence"/>
</dbReference>
<reference evidence="2" key="1">
    <citation type="journal article" date="2013" name="Proc. Natl. Acad. Sci. U.S.A.">
        <title>Genome structure and metabolic features in the red seaweed Chondrus crispus shed light on evolution of the Archaeplastida.</title>
        <authorList>
            <person name="Collen J."/>
            <person name="Porcel B."/>
            <person name="Carre W."/>
            <person name="Ball S.G."/>
            <person name="Chaparro C."/>
            <person name="Tonon T."/>
            <person name="Barbeyron T."/>
            <person name="Michel G."/>
            <person name="Noel B."/>
            <person name="Valentin K."/>
            <person name="Elias M."/>
            <person name="Artiguenave F."/>
            <person name="Arun A."/>
            <person name="Aury J.M."/>
            <person name="Barbosa-Neto J.F."/>
            <person name="Bothwell J.H."/>
            <person name="Bouget F.Y."/>
            <person name="Brillet L."/>
            <person name="Cabello-Hurtado F."/>
            <person name="Capella-Gutierrez S."/>
            <person name="Charrier B."/>
            <person name="Cladiere L."/>
            <person name="Cock J.M."/>
            <person name="Coelho S.M."/>
            <person name="Colleoni C."/>
            <person name="Czjzek M."/>
            <person name="Da Silva C."/>
            <person name="Delage L."/>
            <person name="Denoeud F."/>
            <person name="Deschamps P."/>
            <person name="Dittami S.M."/>
            <person name="Gabaldon T."/>
            <person name="Gachon C.M."/>
            <person name="Groisillier A."/>
            <person name="Herve C."/>
            <person name="Jabbari K."/>
            <person name="Katinka M."/>
            <person name="Kloareg B."/>
            <person name="Kowalczyk N."/>
            <person name="Labadie K."/>
            <person name="Leblanc C."/>
            <person name="Lopez P.J."/>
            <person name="McLachlan D.H."/>
            <person name="Meslet-Cladiere L."/>
            <person name="Moustafa A."/>
            <person name="Nehr Z."/>
            <person name="Nyvall Collen P."/>
            <person name="Panaud O."/>
            <person name="Partensky F."/>
            <person name="Poulain J."/>
            <person name="Rensing S.A."/>
            <person name="Rousvoal S."/>
            <person name="Samson G."/>
            <person name="Symeonidi A."/>
            <person name="Weissenbach J."/>
            <person name="Zambounis A."/>
            <person name="Wincker P."/>
            <person name="Boyen C."/>
        </authorList>
    </citation>
    <scope>NUCLEOTIDE SEQUENCE [LARGE SCALE GENOMIC DNA]</scope>
    <source>
        <strain evidence="2">cv. Stackhouse</strain>
    </source>
</reference>
<accession>R7QNZ6</accession>
<dbReference type="Gramene" id="CDF39211">
    <property type="protein sequence ID" value="CDF39211"/>
    <property type="gene ID" value="CHC_T00006474001"/>
</dbReference>
<keyword evidence="2" id="KW-1185">Reference proteome</keyword>
<dbReference type="AlphaFoldDB" id="R7QNZ6"/>
<evidence type="ECO:0000313" key="1">
    <source>
        <dbReference type="EMBL" id="CDF39211.1"/>
    </source>
</evidence>
<protein>
    <submittedName>
        <fullName evidence="1">Uncharacterized protein</fullName>
    </submittedName>
</protein>
<organism evidence="1 2">
    <name type="scientific">Chondrus crispus</name>
    <name type="common">Carrageen Irish moss</name>
    <name type="synonym">Polymorpha crispa</name>
    <dbReference type="NCBI Taxonomy" id="2769"/>
    <lineage>
        <taxon>Eukaryota</taxon>
        <taxon>Rhodophyta</taxon>
        <taxon>Florideophyceae</taxon>
        <taxon>Rhodymeniophycidae</taxon>
        <taxon>Gigartinales</taxon>
        <taxon>Gigartinaceae</taxon>
        <taxon>Chondrus</taxon>
    </lineage>
</organism>
<dbReference type="KEGG" id="ccp:CHC_T00006474001"/>
<gene>
    <name evidence="1" type="ORF">CHC_T00006474001</name>
</gene>
<dbReference type="RefSeq" id="XP_005719122.1">
    <property type="nucleotide sequence ID" value="XM_005719065.1"/>
</dbReference>